<reference evidence="2" key="1">
    <citation type="submission" date="2020-03" db="EMBL/GenBank/DDBJ databases">
        <title>Castanea mollissima Vanexum genome sequencing.</title>
        <authorList>
            <person name="Staton M."/>
        </authorList>
    </citation>
    <scope>NUCLEOTIDE SEQUENCE</scope>
    <source>
        <tissue evidence="2">Leaf</tissue>
    </source>
</reference>
<dbReference type="AlphaFoldDB" id="A0A8J4QJ61"/>
<keyword evidence="3" id="KW-1185">Reference proteome</keyword>
<comment type="caution">
    <text evidence="2">The sequence shown here is derived from an EMBL/GenBank/DDBJ whole genome shotgun (WGS) entry which is preliminary data.</text>
</comment>
<keyword evidence="1" id="KW-1133">Transmembrane helix</keyword>
<proteinExistence type="predicted"/>
<protein>
    <submittedName>
        <fullName evidence="2">Uncharacterized protein</fullName>
    </submittedName>
</protein>
<feature type="transmembrane region" description="Helical" evidence="1">
    <location>
        <begin position="169"/>
        <end position="190"/>
    </location>
</feature>
<keyword evidence="1" id="KW-0472">Membrane</keyword>
<dbReference type="EMBL" id="JRKL02008467">
    <property type="protein sequence ID" value="KAF3946891.1"/>
    <property type="molecule type" value="Genomic_DNA"/>
</dbReference>
<keyword evidence="1" id="KW-0812">Transmembrane</keyword>
<dbReference type="OrthoDB" id="6500128at2759"/>
<name>A0A8J4QJ61_9ROSI</name>
<dbReference type="Proteomes" id="UP000737018">
    <property type="component" value="Unassembled WGS sequence"/>
</dbReference>
<accession>A0A8J4QJ61</accession>
<organism evidence="2 3">
    <name type="scientific">Castanea mollissima</name>
    <name type="common">Chinese chestnut</name>
    <dbReference type="NCBI Taxonomy" id="60419"/>
    <lineage>
        <taxon>Eukaryota</taxon>
        <taxon>Viridiplantae</taxon>
        <taxon>Streptophyta</taxon>
        <taxon>Embryophyta</taxon>
        <taxon>Tracheophyta</taxon>
        <taxon>Spermatophyta</taxon>
        <taxon>Magnoliopsida</taxon>
        <taxon>eudicotyledons</taxon>
        <taxon>Gunneridae</taxon>
        <taxon>Pentapetalae</taxon>
        <taxon>rosids</taxon>
        <taxon>fabids</taxon>
        <taxon>Fagales</taxon>
        <taxon>Fagaceae</taxon>
        <taxon>Castanea</taxon>
    </lineage>
</organism>
<evidence type="ECO:0000313" key="2">
    <source>
        <dbReference type="EMBL" id="KAF3946891.1"/>
    </source>
</evidence>
<evidence type="ECO:0000313" key="3">
    <source>
        <dbReference type="Proteomes" id="UP000737018"/>
    </source>
</evidence>
<evidence type="ECO:0000256" key="1">
    <source>
        <dbReference type="SAM" id="Phobius"/>
    </source>
</evidence>
<gene>
    <name evidence="2" type="ORF">CMV_026895</name>
</gene>
<feature type="transmembrane region" description="Helical" evidence="1">
    <location>
        <begin position="62"/>
        <end position="82"/>
    </location>
</feature>
<sequence>MSSVTHFLLKKTRNGWSDEGLVTLLDLALRTPAWGAVCVYLRPQLFNPGRPKIHVNLHVQYLVSDVVSVVTGLFLCYVGGFWKNEGEDAILEEPLFECILTFSWVGSLISVGNKKTLDLEDIPRLDPSDSVFVSFPSFRNKLEAECGTINGVTTLRLVKALVSSAWKDILFSALFVMMYTLASYVGPYLIDNFVQYLNGRRKFKNEG</sequence>